<dbReference type="GO" id="GO:0004622">
    <property type="term" value="F:phosphatidylcholine lysophospholipase activity"/>
    <property type="evidence" value="ECO:0007669"/>
    <property type="project" value="TreeGrafter"/>
</dbReference>
<keyword evidence="2" id="KW-0472">Membrane</keyword>
<keyword evidence="2" id="KW-0812">Transmembrane</keyword>
<dbReference type="CDD" id="cd01833">
    <property type="entry name" value="XynB_like"/>
    <property type="match status" value="1"/>
</dbReference>
<keyword evidence="5" id="KW-1185">Reference proteome</keyword>
<dbReference type="SUPFAM" id="SSF50494">
    <property type="entry name" value="Trypsin-like serine proteases"/>
    <property type="match status" value="1"/>
</dbReference>
<evidence type="ECO:0000256" key="2">
    <source>
        <dbReference type="SAM" id="Phobius"/>
    </source>
</evidence>
<proteinExistence type="predicted"/>
<dbReference type="Gene3D" id="2.130.10.130">
    <property type="entry name" value="Integrin alpha, N-terminal"/>
    <property type="match status" value="1"/>
</dbReference>
<dbReference type="GO" id="GO:0004252">
    <property type="term" value="F:serine-type endopeptidase activity"/>
    <property type="evidence" value="ECO:0007669"/>
    <property type="project" value="InterPro"/>
</dbReference>
<organism evidence="4 5">
    <name type="scientific">Streptomyces himastatinicus ATCC 53653</name>
    <dbReference type="NCBI Taxonomy" id="457427"/>
    <lineage>
        <taxon>Bacteria</taxon>
        <taxon>Bacillati</taxon>
        <taxon>Actinomycetota</taxon>
        <taxon>Actinomycetes</taxon>
        <taxon>Kitasatosporales</taxon>
        <taxon>Streptomycetaceae</taxon>
        <taxon>Streptomyces</taxon>
        <taxon>Streptomyces violaceusniger group</taxon>
    </lineage>
</organism>
<keyword evidence="2" id="KW-1133">Transmembrane helix</keyword>
<feature type="region of interest" description="Disordered" evidence="1">
    <location>
        <begin position="559"/>
        <end position="587"/>
    </location>
</feature>
<evidence type="ECO:0000256" key="1">
    <source>
        <dbReference type="SAM" id="MobiDB-lite"/>
    </source>
</evidence>
<evidence type="ECO:0000313" key="4">
    <source>
        <dbReference type="EMBL" id="EFL23120.1"/>
    </source>
</evidence>
<dbReference type="SUPFAM" id="SSF69318">
    <property type="entry name" value="Integrin alpha N-terminal domain"/>
    <property type="match status" value="1"/>
</dbReference>
<dbReference type="AlphaFoldDB" id="D9WE81"/>
<dbReference type="InterPro" id="IPR028994">
    <property type="entry name" value="Integrin_alpha_N"/>
</dbReference>
<protein>
    <submittedName>
        <fullName evidence="4">Putative FG-GAP repeat protein</fullName>
    </submittedName>
</protein>
<dbReference type="PROSITE" id="PS50240">
    <property type="entry name" value="TRYPSIN_DOM"/>
    <property type="match status" value="1"/>
</dbReference>
<evidence type="ECO:0000313" key="5">
    <source>
        <dbReference type="Proteomes" id="UP000003963"/>
    </source>
</evidence>
<dbReference type="PANTHER" id="PTHR30383">
    <property type="entry name" value="THIOESTERASE 1/PROTEASE 1/LYSOPHOSPHOLIPASE L1"/>
    <property type="match status" value="1"/>
</dbReference>
<dbReference type="InterPro" id="IPR043504">
    <property type="entry name" value="Peptidase_S1_PA_chymotrypsin"/>
</dbReference>
<dbReference type="Pfam" id="PF13472">
    <property type="entry name" value="Lipase_GDSL_2"/>
    <property type="match status" value="1"/>
</dbReference>
<dbReference type="OrthoDB" id="468550at2"/>
<reference evidence="4 5" key="1">
    <citation type="submission" date="2009-02" db="EMBL/GenBank/DDBJ databases">
        <title>Annotation of Streptomyces hygroscopicus strain ATCC 53653.</title>
        <authorList>
            <consortium name="The Broad Institute Genome Sequencing Platform"/>
            <consortium name="Broad Institute Microbial Sequencing Center"/>
            <person name="Fischbach M."/>
            <person name="Godfrey P."/>
            <person name="Ward D."/>
            <person name="Young S."/>
            <person name="Zeng Q."/>
            <person name="Koehrsen M."/>
            <person name="Alvarado L."/>
            <person name="Berlin A.M."/>
            <person name="Bochicchio J."/>
            <person name="Borenstein D."/>
            <person name="Chapman S.B."/>
            <person name="Chen Z."/>
            <person name="Engels R."/>
            <person name="Freedman E."/>
            <person name="Gellesch M."/>
            <person name="Goldberg J."/>
            <person name="Griggs A."/>
            <person name="Gujja S."/>
            <person name="Heilman E.R."/>
            <person name="Heiman D.I."/>
            <person name="Hepburn T.A."/>
            <person name="Howarth C."/>
            <person name="Jen D."/>
            <person name="Larson L."/>
            <person name="Lewis B."/>
            <person name="Mehta T."/>
            <person name="Park D."/>
            <person name="Pearson M."/>
            <person name="Richards J."/>
            <person name="Roberts A."/>
            <person name="Saif S."/>
            <person name="Shea T.D."/>
            <person name="Shenoy N."/>
            <person name="Sisk P."/>
            <person name="Stolte C."/>
            <person name="Sykes S.N."/>
            <person name="Thomson T."/>
            <person name="Walk T."/>
            <person name="White J."/>
            <person name="Yandava C."/>
            <person name="Straight P."/>
            <person name="Clardy J."/>
            <person name="Hung D."/>
            <person name="Kolter R."/>
            <person name="Mekalanos J."/>
            <person name="Walker S."/>
            <person name="Walsh C.T."/>
            <person name="Wieland-Brown L.C."/>
            <person name="Haas B."/>
            <person name="Nusbaum C."/>
            <person name="Birren B."/>
        </authorList>
    </citation>
    <scope>NUCLEOTIDE SEQUENCE [LARGE SCALE GENOMIC DNA]</scope>
    <source>
        <strain evidence="4 5">ATCC 53653</strain>
    </source>
</reference>
<dbReference type="SUPFAM" id="SSF52266">
    <property type="entry name" value="SGNH hydrolase"/>
    <property type="match status" value="1"/>
</dbReference>
<dbReference type="InterPro" id="IPR001254">
    <property type="entry name" value="Trypsin_dom"/>
</dbReference>
<dbReference type="InterPro" id="IPR051532">
    <property type="entry name" value="Ester_Hydrolysis_Enzymes"/>
</dbReference>
<dbReference type="InterPro" id="IPR009003">
    <property type="entry name" value="Peptidase_S1_PA"/>
</dbReference>
<dbReference type="InterPro" id="IPR036514">
    <property type="entry name" value="SGNH_hydro_sf"/>
</dbReference>
<dbReference type="Gene3D" id="2.40.10.10">
    <property type="entry name" value="Trypsin-like serine proteases"/>
    <property type="match status" value="1"/>
</dbReference>
<dbReference type="EMBL" id="GG657754">
    <property type="protein sequence ID" value="EFL23120.1"/>
    <property type="molecule type" value="Genomic_DNA"/>
</dbReference>
<dbReference type="RefSeq" id="WP_009714939.1">
    <property type="nucleotide sequence ID" value="NZ_GG657754.1"/>
</dbReference>
<feature type="domain" description="Peptidase S1" evidence="3">
    <location>
        <begin position="117"/>
        <end position="344"/>
    </location>
</feature>
<evidence type="ECO:0000259" key="3">
    <source>
        <dbReference type="PROSITE" id="PS50240"/>
    </source>
</evidence>
<dbReference type="Proteomes" id="UP000003963">
    <property type="component" value="Unassembled WGS sequence"/>
</dbReference>
<dbReference type="Pfam" id="PF00089">
    <property type="entry name" value="Trypsin"/>
    <property type="match status" value="1"/>
</dbReference>
<dbReference type="STRING" id="457427.SSOG_02834"/>
<dbReference type="InterPro" id="IPR013830">
    <property type="entry name" value="SGNH_hydro"/>
</dbReference>
<name>D9WE81_9ACTN</name>
<dbReference type="PANTHER" id="PTHR30383:SF5">
    <property type="entry name" value="SGNH HYDROLASE-TYPE ESTERASE DOMAIN-CONTAINING PROTEIN"/>
    <property type="match status" value="1"/>
</dbReference>
<sequence>MCRDGMVSPVPDWPASHNRNGETLATLLSVVGFTPRPEVPRLQPALRQWRLLTTGAAEGCGPARRILLSVTAESEGEEVKSMRKMRRRAPRVLLASAMAGVLAAGVLLGTAAPGNAIEGGWEVDHGKFERTDMAQIWVREGRDERFLCSGTVTSKNKILTAEHCFNRVNDLKKVFAMVPVKKLGEAGSEVSVIRKVSRGDLAVLTMNTKKLNLWGAKPAELGPNRPPEVKDQTSSYGWGKTCEYCGPAPWLKGITTRVIDNGPLPDAKGGLGYRVRAFKGRIWPGDSGGPNGYWVGDQRVVTGVASTARRWGAPEATMSATYDKEGLCNPDKTCVYDWLQDEAGMKVHNSGLHKRSLRVMPLGDSITYGKESSDGTGYRDELYDALEDPAGGQQVNFVGSVRAGKLSDRDNEGHPGKRIDEIAGHAKCYVPRYQPNVITLHAGTNDVNQEYELSTAPQRMKKLITDALEDSPKAVVVVAKVIPTGKAGLQPRIDAFNAKLPGIVSDLRADGKHVVLVDTSDVKVGDGLQDDAHPNDHGYAKLGYDFQSGIMEAADRDWIKKPDPQKPATACDPDDPDEDQSKAGPGWRALGVVAPGMDYPSGRTDLADLDGDGRDDYVRVDEKNRTLRIALNRESKKPGFPQWKEVGTDVSDNLGLIWDKGWKLHFADVDGDGMDDINVVPPSDSKEAVRNILNQGLTSSGRDILWSGPGPIGLTLDHVPQEAVRFADVNGDGRDDYLRVGENGSVHAYYNLPEDNGFGWNWKEHRNWAPGVFYGSRERVRLADVNGDDKADYLMVGRRGAVHAYINNGGRGHGGFTEHRNFVRETGFPGDEVALRDISGDGRADYTVVYDGGSVRAWLNRDGNT</sequence>
<dbReference type="GO" id="GO:0006508">
    <property type="term" value="P:proteolysis"/>
    <property type="evidence" value="ECO:0007669"/>
    <property type="project" value="InterPro"/>
</dbReference>
<dbReference type="Gene3D" id="3.40.50.1110">
    <property type="entry name" value="SGNH hydrolase"/>
    <property type="match status" value="1"/>
</dbReference>
<feature type="transmembrane region" description="Helical" evidence="2">
    <location>
        <begin position="92"/>
        <end position="112"/>
    </location>
</feature>
<gene>
    <name evidence="4" type="ORF">SSOG_02834</name>
</gene>
<dbReference type="HOGENOM" id="CLU_331178_0_0_11"/>
<accession>D9WE81</accession>